<protein>
    <submittedName>
        <fullName evidence="2">Electron carrier/ protein disulfide oxidoreductase</fullName>
    </submittedName>
</protein>
<sequence length="468" mass="54983">MSNKENEKIKEFDLKTILHENVSKEMASVLIHPQKLSSFRDFLVSVVSVESLCFYEDVIIFMKMKEHDQTQSEEIKNKLVEESTRLVNKYIETNSQLEINIDSSVRESVLDNYQTPTRNLFDPAFEHVLGLMNDSLFPRFLRSKHHSEMLKILKKQINEGFEEIPDKKYKEGEIIVRSIHDESVLNPREWKGIAREPNIVASSLLHDLLDLINIYINAKNVLDIDLCSGSITFRRFSLATSELRNVYIGDMTKQEKLVFFLNIYHLLLLHITLLHGPPKMNKSYRRHFKYIIGGDRFTLNDIQYGILGNNRSKSNIKKSKTYFKMSDSRSDLTIPLEPRINFALSNLTNLSPPVKVFYYESLEKQLMQSSIEYFQSIKIQDNKLKKKTQVFLPKKFQKFSKNFGKNDKKILNQITKFFPKNKKKLLIESTKKYNKLELHYFTSSEKIFSIKIYKNQIRPGYTGIFRKN</sequence>
<dbReference type="InterPro" id="IPR006869">
    <property type="entry name" value="DUF547"/>
</dbReference>
<dbReference type="InterPro" id="IPR036305">
    <property type="entry name" value="RGS_sf"/>
</dbReference>
<dbReference type="PRINTS" id="PR01301">
    <property type="entry name" value="RGSPROTEIN"/>
</dbReference>
<comment type="caution">
    <text evidence="2">The sequence shown here is derived from an EMBL/GenBank/DDBJ whole genome shotgun (WGS) entry which is preliminary data.</text>
</comment>
<name>A0AAV7YGN4_9EUKA</name>
<dbReference type="PANTHER" id="PTHR46361:SF3">
    <property type="entry name" value="ELECTRON CARRIER_ PROTEIN DISULFIDE OXIDOREDUCTASE"/>
    <property type="match status" value="1"/>
</dbReference>
<dbReference type="SMART" id="SM00315">
    <property type="entry name" value="RGS"/>
    <property type="match status" value="1"/>
</dbReference>
<dbReference type="InterPro" id="IPR044926">
    <property type="entry name" value="RGS_subdomain_2"/>
</dbReference>
<dbReference type="SUPFAM" id="SSF48097">
    <property type="entry name" value="Regulator of G-protein signaling, RGS"/>
    <property type="match status" value="1"/>
</dbReference>
<dbReference type="Proteomes" id="UP001146793">
    <property type="component" value="Unassembled WGS sequence"/>
</dbReference>
<gene>
    <name evidence="2" type="ORF">M0812_25308</name>
</gene>
<dbReference type="Pfam" id="PF04784">
    <property type="entry name" value="DUF547"/>
    <property type="match status" value="1"/>
</dbReference>
<dbReference type="AlphaFoldDB" id="A0AAV7YGN4"/>
<proteinExistence type="predicted"/>
<dbReference type="CDD" id="cd07440">
    <property type="entry name" value="RGS"/>
    <property type="match status" value="1"/>
</dbReference>
<evidence type="ECO:0000259" key="1">
    <source>
        <dbReference type="PROSITE" id="PS50132"/>
    </source>
</evidence>
<dbReference type="Gene3D" id="1.10.167.10">
    <property type="entry name" value="Regulator of G-protein Signalling 4, domain 2"/>
    <property type="match status" value="1"/>
</dbReference>
<dbReference type="EMBL" id="JANTQA010000060">
    <property type="protein sequence ID" value="KAJ3427680.1"/>
    <property type="molecule type" value="Genomic_DNA"/>
</dbReference>
<dbReference type="Pfam" id="PF00615">
    <property type="entry name" value="RGS"/>
    <property type="match status" value="1"/>
</dbReference>
<dbReference type="InterPro" id="IPR016137">
    <property type="entry name" value="RGS"/>
</dbReference>
<feature type="domain" description="RGS" evidence="1">
    <location>
        <begin position="25"/>
        <end position="150"/>
    </location>
</feature>
<accession>A0AAV7YGN4</accession>
<organism evidence="2 3">
    <name type="scientific">Anaeramoeba flamelloides</name>
    <dbReference type="NCBI Taxonomy" id="1746091"/>
    <lineage>
        <taxon>Eukaryota</taxon>
        <taxon>Metamonada</taxon>
        <taxon>Anaeramoebidae</taxon>
        <taxon>Anaeramoeba</taxon>
    </lineage>
</organism>
<reference evidence="2" key="1">
    <citation type="submission" date="2022-08" db="EMBL/GenBank/DDBJ databases">
        <title>Novel sulphate-reducing endosymbionts in the free-living metamonad Anaeramoeba.</title>
        <authorList>
            <person name="Jerlstrom-Hultqvist J."/>
            <person name="Cepicka I."/>
            <person name="Gallot-Lavallee L."/>
            <person name="Salas-Leiva D."/>
            <person name="Curtis B.A."/>
            <person name="Zahonova K."/>
            <person name="Pipaliya S."/>
            <person name="Dacks J."/>
            <person name="Roger A.J."/>
        </authorList>
    </citation>
    <scope>NUCLEOTIDE SEQUENCE</scope>
    <source>
        <strain evidence="2">Busselton2</strain>
    </source>
</reference>
<evidence type="ECO:0000313" key="2">
    <source>
        <dbReference type="EMBL" id="KAJ3427680.1"/>
    </source>
</evidence>
<dbReference type="PROSITE" id="PS50132">
    <property type="entry name" value="RGS"/>
    <property type="match status" value="1"/>
</dbReference>
<dbReference type="PANTHER" id="PTHR46361">
    <property type="entry name" value="ELECTRON CARRIER/ PROTEIN DISULFIDE OXIDOREDUCTASE"/>
    <property type="match status" value="1"/>
</dbReference>
<evidence type="ECO:0000313" key="3">
    <source>
        <dbReference type="Proteomes" id="UP001146793"/>
    </source>
</evidence>